<evidence type="ECO:0000313" key="4">
    <source>
        <dbReference type="Proteomes" id="UP000323393"/>
    </source>
</evidence>
<dbReference type="EMBL" id="VTEU01000004">
    <property type="protein sequence ID" value="TYS58637.1"/>
    <property type="molecule type" value="Genomic_DNA"/>
</dbReference>
<dbReference type="InterPro" id="IPR055170">
    <property type="entry name" value="GFO_IDH_MocA-like_dom"/>
</dbReference>
<sequence length="334" mass="37361">MIRTALLSKWHVHAQEYAEEAIQNEHIVLTHVWDEQKERGQEWAEELGLIFEEELDNIIRNPEIDAVIVASPTNMHTEIITKAAKHGKHIFTEKVLAETEADAAAILQEVERHGVKLMVSLPRLTADYYLYTQQVVDKGLLGRLTTIRCRVAHNGSVPTEQHPNGWLPQHFYDKELCGGGAFIDLGAHPIYLTNRLGGQAKAVTARLNRTFDYEVDDNAVAIVEYESGALGILETGFVSSGSPFQLEVYGTEGTLMIEDGTIRLKSVKLDEGWHTPAENELPETAPSAMMQWVTDILLGKEPDISHQDAYLLTLINDAARRSNAEGCRIELKRC</sequence>
<dbReference type="SUPFAM" id="SSF51735">
    <property type="entry name" value="NAD(P)-binding Rossmann-fold domains"/>
    <property type="match status" value="1"/>
</dbReference>
<feature type="domain" description="Gfo/Idh/MocA-like oxidoreductase N-terminal" evidence="1">
    <location>
        <begin position="15"/>
        <end position="119"/>
    </location>
</feature>
<dbReference type="AlphaFoldDB" id="A0AA94WN26"/>
<protein>
    <submittedName>
        <fullName evidence="3">Gfo/Idh/MocA family oxidoreductase</fullName>
    </submittedName>
</protein>
<proteinExistence type="predicted"/>
<dbReference type="Pfam" id="PF01408">
    <property type="entry name" value="GFO_IDH_MocA"/>
    <property type="match status" value="1"/>
</dbReference>
<dbReference type="GO" id="GO:0000166">
    <property type="term" value="F:nucleotide binding"/>
    <property type="evidence" value="ECO:0007669"/>
    <property type="project" value="InterPro"/>
</dbReference>
<dbReference type="InterPro" id="IPR051450">
    <property type="entry name" value="Gfo/Idh/MocA_Oxidoreductases"/>
</dbReference>
<evidence type="ECO:0000313" key="3">
    <source>
        <dbReference type="EMBL" id="TYS58637.1"/>
    </source>
</evidence>
<dbReference type="InterPro" id="IPR000683">
    <property type="entry name" value="Gfo/Idh/MocA-like_OxRdtase_N"/>
</dbReference>
<gene>
    <name evidence="3" type="ORF">FZC74_12605</name>
</gene>
<evidence type="ECO:0000259" key="2">
    <source>
        <dbReference type="Pfam" id="PF22725"/>
    </source>
</evidence>
<dbReference type="Pfam" id="PF22725">
    <property type="entry name" value="GFO_IDH_MocA_C3"/>
    <property type="match status" value="1"/>
</dbReference>
<dbReference type="PANTHER" id="PTHR43377">
    <property type="entry name" value="BILIVERDIN REDUCTASE A"/>
    <property type="match status" value="1"/>
</dbReference>
<name>A0AA94WN26_9BACI</name>
<comment type="caution">
    <text evidence="3">The sequence shown here is derived from an EMBL/GenBank/DDBJ whole genome shotgun (WGS) entry which is preliminary data.</text>
</comment>
<dbReference type="SUPFAM" id="SSF55347">
    <property type="entry name" value="Glyceraldehyde-3-phosphate dehydrogenase-like, C-terminal domain"/>
    <property type="match status" value="1"/>
</dbReference>
<dbReference type="Gene3D" id="3.40.50.720">
    <property type="entry name" value="NAD(P)-binding Rossmann-like Domain"/>
    <property type="match status" value="1"/>
</dbReference>
<organism evidence="3 4">
    <name type="scientific">Sutcliffiella horikoshii</name>
    <dbReference type="NCBI Taxonomy" id="79883"/>
    <lineage>
        <taxon>Bacteria</taxon>
        <taxon>Bacillati</taxon>
        <taxon>Bacillota</taxon>
        <taxon>Bacilli</taxon>
        <taxon>Bacillales</taxon>
        <taxon>Bacillaceae</taxon>
        <taxon>Sutcliffiella</taxon>
    </lineage>
</organism>
<dbReference type="PANTHER" id="PTHR43377:SF1">
    <property type="entry name" value="BILIVERDIN REDUCTASE A"/>
    <property type="match status" value="1"/>
</dbReference>
<dbReference type="RefSeq" id="WP_148966130.1">
    <property type="nucleotide sequence ID" value="NZ_VTEU01000004.1"/>
</dbReference>
<dbReference type="InterPro" id="IPR036291">
    <property type="entry name" value="NAD(P)-bd_dom_sf"/>
</dbReference>
<reference evidence="3 4" key="1">
    <citation type="submission" date="2019-08" db="EMBL/GenBank/DDBJ databases">
        <title>Bacillus genomes from the desert of Cuatro Cienegas, Coahuila.</title>
        <authorList>
            <person name="Olmedo-Alvarez G."/>
        </authorList>
    </citation>
    <scope>NUCLEOTIDE SEQUENCE [LARGE SCALE GENOMIC DNA]</scope>
    <source>
        <strain evidence="3 4">CH88_3T</strain>
    </source>
</reference>
<evidence type="ECO:0000259" key="1">
    <source>
        <dbReference type="Pfam" id="PF01408"/>
    </source>
</evidence>
<dbReference type="Proteomes" id="UP000323393">
    <property type="component" value="Unassembled WGS sequence"/>
</dbReference>
<dbReference type="Gene3D" id="3.30.360.10">
    <property type="entry name" value="Dihydrodipicolinate Reductase, domain 2"/>
    <property type="match status" value="1"/>
</dbReference>
<accession>A0AA94WN26</accession>
<feature type="domain" description="GFO/IDH/MocA-like oxidoreductase" evidence="2">
    <location>
        <begin position="130"/>
        <end position="255"/>
    </location>
</feature>